<dbReference type="OrthoDB" id="17678at2759"/>
<protein>
    <recommendedName>
        <fullName evidence="10">Mitochondrial distribution and morphology protein 32</fullName>
    </recommendedName>
</protein>
<dbReference type="GeneID" id="11533114"/>
<sequence length="650" mass="75386">MLRVHVAKSLLPRMVTLARGFGPGLPTKLVRDSSRFARYSHRRTLYNSSLYRTLPWRNYSTKSVKELKDVDDEMSKNTDFLHIQNILLQKNKERMDKQKLLAEATNFYERFKINTKWFLIRGNRPFSADEIGTLFSWLILSQIIWVILGTTTFVSIILLIFNTVFAKEMVGRFIGRMLNMFLDGIDVQFQDALVPEWQKGCIRFHNVNLKTVNSKSHTAEENSLIEINLNMHQIDMTLSLRKWLLGNGLINDIAILGMTGEVSTCVPNKDSQQSLIQWFQNPKYKLGEVKVADSSIVLHDHQLQKNFTISVYNMELQQFRFEWMIRDFLNANVVDGSINNSLFNFHKRQLKLTHSNELEHDLSGWERITRLRVDSMNVRQLGLHRTDSFGWIEDGELDIVADIMVPTEDDNSNKNELLSASLKNLSINNITFYDTYDNLHDNIDNEYAFNHNITRTNDTNKYLVLDLKFKFKNLKASFPTRSPRLSTGEQIISVDELKPIISYINTKYALFHSHLNSNEGNTVWNSPNIFINKAKSYPVTTVFQSSKRTDEDDKEGKIGGKKQVIRFHDDMPTPDNEIVLNFRVVKNVEELRNMVLFGETGIYDSLTMELYVDLMKIVEEWEFKKKNDWVKAWGSTFASQLIIVGIGAMV</sequence>
<dbReference type="RefSeq" id="XP_003687538.1">
    <property type="nucleotide sequence ID" value="XM_003687490.1"/>
</dbReference>
<proteinExistence type="inferred from homology"/>
<dbReference type="Proteomes" id="UP000005666">
    <property type="component" value="Chromosome 10"/>
</dbReference>
<comment type="similarity">
    <text evidence="2">Belongs to the MDM31/MDM32 family.</text>
</comment>
<dbReference type="GO" id="GO:0006873">
    <property type="term" value="P:intracellular monoatomic ion homeostasis"/>
    <property type="evidence" value="ECO:0007669"/>
    <property type="project" value="EnsemblFungi"/>
</dbReference>
<organism evidence="12 13">
    <name type="scientific">Tetrapisispora phaffii (strain ATCC 24235 / CBS 4417 / NBRC 1672 / NRRL Y-8282 / UCD 70-5)</name>
    <name type="common">Yeast</name>
    <name type="synonym">Fabospora phaffii</name>
    <dbReference type="NCBI Taxonomy" id="1071381"/>
    <lineage>
        <taxon>Eukaryota</taxon>
        <taxon>Fungi</taxon>
        <taxon>Dikarya</taxon>
        <taxon>Ascomycota</taxon>
        <taxon>Saccharomycotina</taxon>
        <taxon>Saccharomycetes</taxon>
        <taxon>Saccharomycetales</taxon>
        <taxon>Saccharomycetaceae</taxon>
        <taxon>Tetrapisispora</taxon>
    </lineage>
</organism>
<feature type="transmembrane region" description="Helical" evidence="11">
    <location>
        <begin position="134"/>
        <end position="161"/>
    </location>
</feature>
<dbReference type="OMA" id="FAKEMVG"/>
<dbReference type="KEGG" id="tpf:TPHA_0J02830"/>
<keyword evidence="5" id="KW-0809">Transit peptide</keyword>
<reference evidence="12 13" key="1">
    <citation type="journal article" date="2011" name="Proc. Natl. Acad. Sci. U.S.A.">
        <title>Evolutionary erosion of yeast sex chromosomes by mating-type switching accidents.</title>
        <authorList>
            <person name="Gordon J.L."/>
            <person name="Armisen D."/>
            <person name="Proux-Wera E."/>
            <person name="Oheigeartaigh S.S."/>
            <person name="Byrne K.P."/>
            <person name="Wolfe K.H."/>
        </authorList>
    </citation>
    <scope>NUCLEOTIDE SEQUENCE [LARGE SCALE GENOMIC DNA]</scope>
    <source>
        <strain evidence="13">ATCC 24235 / CBS 4417 / NBRC 1672 / NRRL Y-8282 / UCD 70-5</strain>
    </source>
</reference>
<keyword evidence="4" id="KW-0999">Mitochondrion inner membrane</keyword>
<evidence type="ECO:0000313" key="13">
    <source>
        <dbReference type="Proteomes" id="UP000005666"/>
    </source>
</evidence>
<gene>
    <name evidence="12" type="primary">TPHA0J02830</name>
    <name evidence="12" type="ordered locus">TPHA_0J02830</name>
</gene>
<comment type="function">
    <text evidence="9">Involved in the organization of the mitochondrial membranes and the global structure of the mitochondria. Also required for mitochondrial distribution and mobility as well as for the maintenance of mitochondrial DNA nucleoids structures.</text>
</comment>
<dbReference type="PANTHER" id="PTHR31068">
    <property type="entry name" value="MITOCHONDRIAL DISTRIBUTION AND MORPHOLOGY PROTEIN 31"/>
    <property type="match status" value="1"/>
</dbReference>
<keyword evidence="6 11" id="KW-1133">Transmembrane helix</keyword>
<evidence type="ECO:0000313" key="12">
    <source>
        <dbReference type="EMBL" id="CCE65104.1"/>
    </source>
</evidence>
<evidence type="ECO:0000256" key="10">
    <source>
        <dbReference type="ARBA" id="ARBA00040573"/>
    </source>
</evidence>
<dbReference type="HOGENOM" id="CLU_016236_3_0_1"/>
<dbReference type="AlphaFoldDB" id="G8BZ12"/>
<evidence type="ECO:0000256" key="11">
    <source>
        <dbReference type="SAM" id="Phobius"/>
    </source>
</evidence>
<dbReference type="PANTHER" id="PTHR31068:SF1">
    <property type="entry name" value="MITOCHONDRIAL DISTRIBUTION AND MORPHOLOGY PROTEIN 32"/>
    <property type="match status" value="1"/>
</dbReference>
<keyword evidence="13" id="KW-1185">Reference proteome</keyword>
<dbReference type="EMBL" id="HE612865">
    <property type="protein sequence ID" value="CCE65104.1"/>
    <property type="molecule type" value="Genomic_DNA"/>
</dbReference>
<name>G8BZ12_TETPH</name>
<evidence type="ECO:0000256" key="1">
    <source>
        <dbReference type="ARBA" id="ARBA00004448"/>
    </source>
</evidence>
<evidence type="ECO:0000256" key="6">
    <source>
        <dbReference type="ARBA" id="ARBA00022989"/>
    </source>
</evidence>
<dbReference type="eggNOG" id="ENOG502QQU5">
    <property type="taxonomic scope" value="Eukaryota"/>
</dbReference>
<dbReference type="GO" id="GO:0007005">
    <property type="term" value="P:mitochondrion organization"/>
    <property type="evidence" value="ECO:0007669"/>
    <property type="project" value="EnsemblFungi"/>
</dbReference>
<keyword evidence="7" id="KW-0496">Mitochondrion</keyword>
<evidence type="ECO:0000256" key="7">
    <source>
        <dbReference type="ARBA" id="ARBA00023128"/>
    </source>
</evidence>
<evidence type="ECO:0000256" key="3">
    <source>
        <dbReference type="ARBA" id="ARBA00022692"/>
    </source>
</evidence>
<evidence type="ECO:0000256" key="2">
    <source>
        <dbReference type="ARBA" id="ARBA00005687"/>
    </source>
</evidence>
<accession>G8BZ12</accession>
<evidence type="ECO:0000256" key="5">
    <source>
        <dbReference type="ARBA" id="ARBA00022946"/>
    </source>
</evidence>
<dbReference type="GO" id="GO:0000001">
    <property type="term" value="P:mitochondrion inheritance"/>
    <property type="evidence" value="ECO:0007669"/>
    <property type="project" value="EnsemblFungi"/>
</dbReference>
<keyword evidence="3 11" id="KW-0812">Transmembrane</keyword>
<dbReference type="GO" id="GO:0005743">
    <property type="term" value="C:mitochondrial inner membrane"/>
    <property type="evidence" value="ECO:0007669"/>
    <property type="project" value="UniProtKB-SubCell"/>
</dbReference>
<evidence type="ECO:0000256" key="9">
    <source>
        <dbReference type="ARBA" id="ARBA00025191"/>
    </source>
</evidence>
<keyword evidence="8 11" id="KW-0472">Membrane</keyword>
<dbReference type="InterPro" id="IPR012571">
    <property type="entry name" value="Mdm31/Mdm32"/>
</dbReference>
<comment type="subcellular location">
    <subcellularLocation>
        <location evidence="1">Mitochondrion inner membrane</location>
        <topology evidence="1">Multi-pass membrane protein</topology>
    </subcellularLocation>
</comment>
<evidence type="ECO:0000256" key="8">
    <source>
        <dbReference type="ARBA" id="ARBA00023136"/>
    </source>
</evidence>
<evidence type="ECO:0000256" key="4">
    <source>
        <dbReference type="ARBA" id="ARBA00022792"/>
    </source>
</evidence>
<dbReference type="Pfam" id="PF08118">
    <property type="entry name" value="MDM31_MDM32"/>
    <property type="match status" value="2"/>
</dbReference>